<dbReference type="EMBL" id="JAZHYN010000002">
    <property type="protein sequence ID" value="MEF3365135.1"/>
    <property type="molecule type" value="Genomic_DNA"/>
</dbReference>
<protein>
    <submittedName>
        <fullName evidence="2">Arc family DNA-binding protein</fullName>
    </submittedName>
</protein>
<feature type="domain" description="Antitoxin FitA-like ribbon-helix-helix" evidence="1">
    <location>
        <begin position="4"/>
        <end position="41"/>
    </location>
</feature>
<gene>
    <name evidence="2" type="ORF">V3H18_01165</name>
</gene>
<dbReference type="InterPro" id="IPR010985">
    <property type="entry name" value="Ribbon_hlx_hlx"/>
</dbReference>
<reference evidence="2 3" key="1">
    <citation type="submission" date="2024-02" db="EMBL/GenBank/DDBJ databases">
        <authorList>
            <person name="Grouzdev D."/>
        </authorList>
    </citation>
    <scope>NUCLEOTIDE SEQUENCE [LARGE SCALE GENOMIC DNA]</scope>
    <source>
        <strain evidence="2 3">9N</strain>
    </source>
</reference>
<dbReference type="Gene3D" id="1.10.1220.10">
    <property type="entry name" value="Met repressor-like"/>
    <property type="match status" value="1"/>
</dbReference>
<evidence type="ECO:0000313" key="2">
    <source>
        <dbReference type="EMBL" id="MEF3365135.1"/>
    </source>
</evidence>
<comment type="caution">
    <text evidence="2">The sequence shown here is derived from an EMBL/GenBank/DDBJ whole genome shotgun (WGS) entry which is preliminary data.</text>
</comment>
<dbReference type="GO" id="GO:0003677">
    <property type="term" value="F:DNA binding"/>
    <property type="evidence" value="ECO:0007669"/>
    <property type="project" value="UniProtKB-KW"/>
</dbReference>
<evidence type="ECO:0000259" key="1">
    <source>
        <dbReference type="Pfam" id="PF22513"/>
    </source>
</evidence>
<dbReference type="Pfam" id="PF22513">
    <property type="entry name" value="FitA-like_RHH"/>
    <property type="match status" value="1"/>
</dbReference>
<keyword evidence="3" id="KW-1185">Reference proteome</keyword>
<organism evidence="2 3">
    <name type="scientific">Methylocystis borbori</name>
    <dbReference type="NCBI Taxonomy" id="3118750"/>
    <lineage>
        <taxon>Bacteria</taxon>
        <taxon>Pseudomonadati</taxon>
        <taxon>Pseudomonadota</taxon>
        <taxon>Alphaproteobacteria</taxon>
        <taxon>Hyphomicrobiales</taxon>
        <taxon>Methylocystaceae</taxon>
        <taxon>Methylocystis</taxon>
    </lineage>
</organism>
<dbReference type="RefSeq" id="WP_332080038.1">
    <property type="nucleotide sequence ID" value="NZ_JAZHYN010000002.1"/>
</dbReference>
<sequence>MPVNLSIKNAPDDVVVKLKARAARNHRSLQGELMAIVTAAAEEPYATLSDVRESVRGLKLSSRSESTEIVRQMRDERMRALLDRR</sequence>
<evidence type="ECO:0000313" key="3">
    <source>
        <dbReference type="Proteomes" id="UP001350748"/>
    </source>
</evidence>
<proteinExistence type="predicted"/>
<dbReference type="SUPFAM" id="SSF47598">
    <property type="entry name" value="Ribbon-helix-helix"/>
    <property type="match status" value="1"/>
</dbReference>
<dbReference type="InterPro" id="IPR053853">
    <property type="entry name" value="FitA-like_RHH"/>
</dbReference>
<dbReference type="InterPro" id="IPR013321">
    <property type="entry name" value="Arc_rbn_hlx_hlx"/>
</dbReference>
<accession>A0ABU7XD45</accession>
<dbReference type="Proteomes" id="UP001350748">
    <property type="component" value="Unassembled WGS sequence"/>
</dbReference>
<keyword evidence="2" id="KW-0238">DNA-binding</keyword>
<name>A0ABU7XD45_9HYPH</name>